<dbReference type="Proteomes" id="UP000244989">
    <property type="component" value="Unassembled WGS sequence"/>
</dbReference>
<evidence type="ECO:0000256" key="2">
    <source>
        <dbReference type="ARBA" id="ARBA00006228"/>
    </source>
</evidence>
<comment type="subcellular location">
    <subcellularLocation>
        <location evidence="1">Cell membrane</location>
        <topology evidence="1">Multi-pass membrane protein</topology>
    </subcellularLocation>
</comment>
<dbReference type="AlphaFoldDB" id="A0A2U1T6C1"/>
<dbReference type="RefSeq" id="WP_108431268.1">
    <property type="nucleotide sequence ID" value="NZ_CP026947.1"/>
</dbReference>
<sequence>MKNILTYPFRFIAFWLWYFKEFWVSNFDIVRDVVTPGNDAHPGIGRYECHSLSDWEYVLLASLITITPGTLVVGAGRDTDSGVRVLYVHGLYAQTEPELLDEIRDMEDRMINGVSLFPRYNEGAR</sequence>
<dbReference type="GO" id="GO:0005886">
    <property type="term" value="C:plasma membrane"/>
    <property type="evidence" value="ECO:0007669"/>
    <property type="project" value="UniProtKB-SubCell"/>
</dbReference>
<dbReference type="KEGG" id="cyz:C3B44_04125"/>
<evidence type="ECO:0000256" key="3">
    <source>
        <dbReference type="ARBA" id="ARBA00022475"/>
    </source>
</evidence>
<organism evidence="7 8">
    <name type="scientific">Corynebacterium yudongzhengii</name>
    <dbReference type="NCBI Taxonomy" id="2080740"/>
    <lineage>
        <taxon>Bacteria</taxon>
        <taxon>Bacillati</taxon>
        <taxon>Actinomycetota</taxon>
        <taxon>Actinomycetes</taxon>
        <taxon>Mycobacteriales</taxon>
        <taxon>Corynebacteriaceae</taxon>
        <taxon>Corynebacterium</taxon>
    </lineage>
</organism>
<keyword evidence="8" id="KW-1185">Reference proteome</keyword>
<evidence type="ECO:0000313" key="8">
    <source>
        <dbReference type="Proteomes" id="UP000244989"/>
    </source>
</evidence>
<evidence type="ECO:0000256" key="6">
    <source>
        <dbReference type="ARBA" id="ARBA00023136"/>
    </source>
</evidence>
<evidence type="ECO:0000256" key="1">
    <source>
        <dbReference type="ARBA" id="ARBA00004651"/>
    </source>
</evidence>
<evidence type="ECO:0000313" key="7">
    <source>
        <dbReference type="EMBL" id="PWC01546.1"/>
    </source>
</evidence>
<dbReference type="PANTHER" id="PTHR34584:SF1">
    <property type="entry name" value="NA(+)_H(+) ANTIPORTER SUBUNIT E1"/>
    <property type="match status" value="1"/>
</dbReference>
<dbReference type="OrthoDB" id="3837866at2"/>
<dbReference type="Pfam" id="PF01899">
    <property type="entry name" value="MNHE"/>
    <property type="match status" value="1"/>
</dbReference>
<reference evidence="8" key="1">
    <citation type="submission" date="2018-04" db="EMBL/GenBank/DDBJ databases">
        <authorList>
            <person name="Liu S."/>
            <person name="Wang Z."/>
            <person name="Li J."/>
        </authorList>
    </citation>
    <scope>NUCLEOTIDE SEQUENCE [LARGE SCALE GENOMIC DNA]</scope>
    <source>
        <strain evidence="8">2189</strain>
    </source>
</reference>
<comment type="caution">
    <text evidence="7">The sequence shown here is derived from an EMBL/GenBank/DDBJ whole genome shotgun (WGS) entry which is preliminary data.</text>
</comment>
<evidence type="ECO:0000256" key="4">
    <source>
        <dbReference type="ARBA" id="ARBA00022692"/>
    </source>
</evidence>
<evidence type="ECO:0000256" key="5">
    <source>
        <dbReference type="ARBA" id="ARBA00022989"/>
    </source>
</evidence>
<keyword evidence="5" id="KW-1133">Transmembrane helix</keyword>
<comment type="similarity">
    <text evidence="2">Belongs to the CPA3 antiporters (TC 2.A.63) subunit E family.</text>
</comment>
<dbReference type="GO" id="GO:0008324">
    <property type="term" value="F:monoatomic cation transmembrane transporter activity"/>
    <property type="evidence" value="ECO:0007669"/>
    <property type="project" value="InterPro"/>
</dbReference>
<gene>
    <name evidence="7" type="ORF">DF222_07050</name>
</gene>
<dbReference type="PANTHER" id="PTHR34584">
    <property type="entry name" value="NA(+)/H(+) ANTIPORTER SUBUNIT E1"/>
    <property type="match status" value="1"/>
</dbReference>
<keyword evidence="4" id="KW-0812">Transmembrane</keyword>
<name>A0A2U1T6C1_9CORY</name>
<keyword evidence="6" id="KW-0472">Membrane</keyword>
<protein>
    <submittedName>
        <fullName evidence="7">Sodium:proton antiporter</fullName>
    </submittedName>
</protein>
<keyword evidence="3" id="KW-1003">Cell membrane</keyword>
<proteinExistence type="inferred from homology"/>
<dbReference type="EMBL" id="QEEZ01000011">
    <property type="protein sequence ID" value="PWC01546.1"/>
    <property type="molecule type" value="Genomic_DNA"/>
</dbReference>
<accession>A0A2U1T6C1</accession>
<dbReference type="InterPro" id="IPR002758">
    <property type="entry name" value="Cation_antiport_E"/>
</dbReference>